<evidence type="ECO:0000256" key="1">
    <source>
        <dbReference type="SAM" id="Coils"/>
    </source>
</evidence>
<dbReference type="InterPro" id="IPR027417">
    <property type="entry name" value="P-loop_NTPase"/>
</dbReference>
<evidence type="ECO:0000313" key="3">
    <source>
        <dbReference type="EMBL" id="SJM93562.1"/>
    </source>
</evidence>
<gene>
    <name evidence="3" type="ORF">CRENPOLYSF1_440028</name>
</gene>
<dbReference type="RefSeq" id="WP_087143898.1">
    <property type="nucleotide sequence ID" value="NZ_FUKI01000120.1"/>
</dbReference>
<feature type="coiled-coil region" evidence="1">
    <location>
        <begin position="445"/>
        <end position="472"/>
    </location>
</feature>
<evidence type="ECO:0000313" key="4">
    <source>
        <dbReference type="Proteomes" id="UP000195667"/>
    </source>
</evidence>
<feature type="coiled-coil region" evidence="1">
    <location>
        <begin position="248"/>
        <end position="329"/>
    </location>
</feature>
<evidence type="ECO:0000259" key="2">
    <source>
        <dbReference type="Pfam" id="PF13476"/>
    </source>
</evidence>
<feature type="coiled-coil region" evidence="1">
    <location>
        <begin position="528"/>
        <end position="555"/>
    </location>
</feature>
<accession>A0A1R4HBC5</accession>
<dbReference type="AlphaFoldDB" id="A0A1R4HBC5"/>
<protein>
    <submittedName>
        <fullName evidence="3">SMC domain protein</fullName>
    </submittedName>
</protein>
<dbReference type="PANTHER" id="PTHR32114">
    <property type="entry name" value="ABC TRANSPORTER ABCH.3"/>
    <property type="match status" value="1"/>
</dbReference>
<dbReference type="Pfam" id="PF13476">
    <property type="entry name" value="AAA_23"/>
    <property type="match status" value="1"/>
</dbReference>
<feature type="coiled-coil region" evidence="1">
    <location>
        <begin position="182"/>
        <end position="209"/>
    </location>
</feature>
<keyword evidence="1" id="KW-0175">Coiled coil</keyword>
<organism evidence="3 4">
    <name type="scientific">Crenothrix polyspora</name>
    <dbReference type="NCBI Taxonomy" id="360316"/>
    <lineage>
        <taxon>Bacteria</taxon>
        <taxon>Pseudomonadati</taxon>
        <taxon>Pseudomonadota</taxon>
        <taxon>Gammaproteobacteria</taxon>
        <taxon>Methylococcales</taxon>
        <taxon>Crenotrichaceae</taxon>
        <taxon>Crenothrix</taxon>
    </lineage>
</organism>
<name>A0A1R4HBC5_9GAMM</name>
<dbReference type="SUPFAM" id="SSF52540">
    <property type="entry name" value="P-loop containing nucleoside triphosphate hydrolases"/>
    <property type="match status" value="2"/>
</dbReference>
<sequence length="1152" mass="129075">MRILNIYFKNINSLEGESRINFEQPPFSDSGVFAITGPNGSGKSSILDAITLALYGETFRFNRPAEHVMTQNTNDCFSVLEFSLGSEKYQASWHAQRTAANQDASISAAMRLVRINTGEELANTAQNVCLCIRDITGMNFRNFTRSVLLAQGDFTAFLNALDNERMDILEKIISTDIYADHKNAIFEKVAKAQQRLQHLKQDLNAVALLEPAKQEALTHDLIDFNEQQTELQQQHNVFLQQQQALIKITDLQNNITQQKKALQALNAQAEAVQKKITELNKAHDALLLKDDIAALTQKQQNLHDSKVKLNTYQAELKLLQKELHSAKTLQQDTTAPASDKSFAEQLQAIDQLRAQIALLGANKLSETDLSKSLETQITDKQAALVTVTAWLEQQVVDASLLVQFPDLATLKNLRIQLAELEEKQKAHALWLKKAASSLKTNSTIHQKDHKTVAELKDKLSAAEQKLHDLAEGRTLAEIEDLLKDQQDRVRTYQAFTNLGLDHQKINTPQRAGFFSLFKKAKPDINHDIDVLQQQLDAYRKDIKLEENIKLALEEAVFQNSLLKKMAADRQHLVDGKPCPLCGSNNHPYAARPPVVANTERALLDQKEKMKNLAAAITQQEQLLGNAQKTAEKNRIRATQTQKIHTQWLTLGNRLNSASDGMEISNVSLMKQLLNDESQQLKNITTLANTYRSTQQTIDKLQALISKIHANLENVQTNSQALDTDQQQRSKERSELDNAYAKCQHDEKILADTISAQLMALGDKLPSAGKEDDLLNSVNSRRQNYQNNLLRQKSISDDIALLASKQATCKIESDNYDLQIENLNKQLHSEESIGLHLALVEKQKLIADMEQRLTEQDADTQFVQQSLKEKMQATVFSTVHDVNVVLQLVDQQPVIEQQHAQLTQQIIEKTAELAKNQAQWAIENATVESALSLEELKIQLRTNAEKLQIASLEAQRVESLLADQVQLQKKYAAILAQLQSQQDVEQQALAEKAQIDAENGMTFRKRVQKQITDQLLSQTNAVLEKVSGRYYLRQKLSDQGLALEIEDTYQANMRRLPKTLSGGESFIVSLALALGLSELANNGKAVDSLFIDEGFGNLDAETLYTVISTLESLQAHGKTVGVISHVESVQKRFKAQLQIVKKPNGMGMLKKAS</sequence>
<proteinExistence type="predicted"/>
<feature type="domain" description="Rad50/SbcC-type AAA" evidence="2">
    <location>
        <begin position="6"/>
        <end position="205"/>
    </location>
</feature>
<reference evidence="4" key="1">
    <citation type="submission" date="2017-02" db="EMBL/GenBank/DDBJ databases">
        <authorList>
            <person name="Daims H."/>
        </authorList>
    </citation>
    <scope>NUCLEOTIDE SEQUENCE [LARGE SCALE GENOMIC DNA]</scope>
</reference>
<dbReference type="GO" id="GO:0006302">
    <property type="term" value="P:double-strand break repair"/>
    <property type="evidence" value="ECO:0007669"/>
    <property type="project" value="InterPro"/>
</dbReference>
<dbReference type="Proteomes" id="UP000195667">
    <property type="component" value="Unassembled WGS sequence"/>
</dbReference>
<dbReference type="Gene3D" id="3.40.50.300">
    <property type="entry name" value="P-loop containing nucleotide triphosphate hydrolases"/>
    <property type="match status" value="2"/>
</dbReference>
<dbReference type="OrthoDB" id="9795626at2"/>
<dbReference type="InterPro" id="IPR038729">
    <property type="entry name" value="Rad50/SbcC_AAA"/>
</dbReference>
<keyword evidence="4" id="KW-1185">Reference proteome</keyword>
<dbReference type="PANTHER" id="PTHR32114:SF2">
    <property type="entry name" value="ABC TRANSPORTER ABCH.3"/>
    <property type="match status" value="1"/>
</dbReference>
<dbReference type="GO" id="GO:0016887">
    <property type="term" value="F:ATP hydrolysis activity"/>
    <property type="evidence" value="ECO:0007669"/>
    <property type="project" value="InterPro"/>
</dbReference>
<dbReference type="EMBL" id="FUKI01000120">
    <property type="protein sequence ID" value="SJM93562.1"/>
    <property type="molecule type" value="Genomic_DNA"/>
</dbReference>
<dbReference type="Pfam" id="PF13558">
    <property type="entry name" value="SbcC_Walker_B"/>
    <property type="match status" value="1"/>
</dbReference>
<feature type="coiled-coil region" evidence="1">
    <location>
        <begin position="595"/>
        <end position="629"/>
    </location>
</feature>